<dbReference type="SUPFAM" id="SSF56112">
    <property type="entry name" value="Protein kinase-like (PK-like)"/>
    <property type="match status" value="1"/>
</dbReference>
<dbReference type="EMBL" id="KZ613956">
    <property type="protein sequence ID" value="PMD33477.1"/>
    <property type="molecule type" value="Genomic_DNA"/>
</dbReference>
<dbReference type="Gene3D" id="3.90.1200.10">
    <property type="match status" value="1"/>
</dbReference>
<dbReference type="Proteomes" id="UP000235786">
    <property type="component" value="Unassembled WGS sequence"/>
</dbReference>
<dbReference type="CDD" id="cd05120">
    <property type="entry name" value="APH_ChoK_like"/>
    <property type="match status" value="1"/>
</dbReference>
<gene>
    <name evidence="3" type="ORF">L207DRAFT_571617</name>
</gene>
<name>A0A2J6R4M8_HYAVF</name>
<evidence type="ECO:0000259" key="2">
    <source>
        <dbReference type="Pfam" id="PF01636"/>
    </source>
</evidence>
<protein>
    <submittedName>
        <fullName evidence="3">Kinase-like protein</fullName>
    </submittedName>
</protein>
<feature type="domain" description="Aminoglycoside phosphotransferase" evidence="2">
    <location>
        <begin position="165"/>
        <end position="342"/>
    </location>
</feature>
<dbReference type="PANTHER" id="PTHR21310">
    <property type="entry name" value="AMINOGLYCOSIDE PHOSPHOTRANSFERASE-RELATED-RELATED"/>
    <property type="match status" value="1"/>
</dbReference>
<proteinExistence type="predicted"/>
<keyword evidence="3" id="KW-0808">Transferase</keyword>
<keyword evidence="1" id="KW-0812">Transmembrane</keyword>
<evidence type="ECO:0000313" key="3">
    <source>
        <dbReference type="EMBL" id="PMD33477.1"/>
    </source>
</evidence>
<feature type="transmembrane region" description="Helical" evidence="1">
    <location>
        <begin position="97"/>
        <end position="116"/>
    </location>
</feature>
<keyword evidence="4" id="KW-1185">Reference proteome</keyword>
<dbReference type="Pfam" id="PF01636">
    <property type="entry name" value="APH"/>
    <property type="match status" value="1"/>
</dbReference>
<accession>A0A2J6R4M8</accession>
<keyword evidence="1" id="KW-1133">Transmembrane helix</keyword>
<dbReference type="STRING" id="1149755.A0A2J6R4M8"/>
<dbReference type="OrthoDB" id="3250044at2759"/>
<keyword evidence="1" id="KW-0472">Membrane</keyword>
<reference evidence="3 4" key="1">
    <citation type="submission" date="2016-04" db="EMBL/GenBank/DDBJ databases">
        <title>A degradative enzymes factory behind the ericoid mycorrhizal symbiosis.</title>
        <authorList>
            <consortium name="DOE Joint Genome Institute"/>
            <person name="Martino E."/>
            <person name="Morin E."/>
            <person name="Grelet G."/>
            <person name="Kuo A."/>
            <person name="Kohler A."/>
            <person name="Daghino S."/>
            <person name="Barry K."/>
            <person name="Choi C."/>
            <person name="Cichocki N."/>
            <person name="Clum A."/>
            <person name="Copeland A."/>
            <person name="Hainaut M."/>
            <person name="Haridas S."/>
            <person name="Labutti K."/>
            <person name="Lindquist E."/>
            <person name="Lipzen A."/>
            <person name="Khouja H.-R."/>
            <person name="Murat C."/>
            <person name="Ohm R."/>
            <person name="Olson A."/>
            <person name="Spatafora J."/>
            <person name="Veneault-Fourrey C."/>
            <person name="Henrissat B."/>
            <person name="Grigoriev I."/>
            <person name="Martin F."/>
            <person name="Perotto S."/>
        </authorList>
    </citation>
    <scope>NUCLEOTIDE SEQUENCE [LARGE SCALE GENOMIC DNA]</scope>
    <source>
        <strain evidence="3 4">F</strain>
    </source>
</reference>
<keyword evidence="3" id="KW-0418">Kinase</keyword>
<dbReference type="AlphaFoldDB" id="A0A2J6R4M8"/>
<dbReference type="InterPro" id="IPR011009">
    <property type="entry name" value="Kinase-like_dom_sf"/>
</dbReference>
<evidence type="ECO:0000313" key="4">
    <source>
        <dbReference type="Proteomes" id="UP000235786"/>
    </source>
</evidence>
<dbReference type="InterPro" id="IPR002575">
    <property type="entry name" value="Aminoglycoside_PTrfase"/>
</dbReference>
<dbReference type="GO" id="GO:0016301">
    <property type="term" value="F:kinase activity"/>
    <property type="evidence" value="ECO:0007669"/>
    <property type="project" value="UniProtKB-KW"/>
</dbReference>
<organism evidence="3 4">
    <name type="scientific">Hyaloscypha variabilis (strain UAMH 11265 / GT02V1 / F)</name>
    <name type="common">Meliniomyces variabilis</name>
    <dbReference type="NCBI Taxonomy" id="1149755"/>
    <lineage>
        <taxon>Eukaryota</taxon>
        <taxon>Fungi</taxon>
        <taxon>Dikarya</taxon>
        <taxon>Ascomycota</taxon>
        <taxon>Pezizomycotina</taxon>
        <taxon>Leotiomycetes</taxon>
        <taxon>Helotiales</taxon>
        <taxon>Hyaloscyphaceae</taxon>
        <taxon>Hyaloscypha</taxon>
        <taxon>Hyaloscypha variabilis</taxon>
    </lineage>
</organism>
<evidence type="ECO:0000256" key="1">
    <source>
        <dbReference type="SAM" id="Phobius"/>
    </source>
</evidence>
<dbReference type="PANTHER" id="PTHR21310:SF58">
    <property type="entry name" value="AMINOGLYCOSIDE PHOSPHOTRANSFERASE DOMAIN-CONTAINING PROTEIN"/>
    <property type="match status" value="1"/>
</dbReference>
<sequence>MFSFVEKLRMLSVKVISDSKIQLAQPIGGRSPPIVVARETTRWQCNLVDRSESNIDTPSPELLKISSQFSRAVRWMKVAEYISENARISSPSPARQSSFFLSGIFTAAFFAVWVNFPTAMRIFAYQNLSYIGLRLYGGSISRGVQRLPFGLYLKRGVGSMFGGKEAEFGALQLVRQYTSIPVPRPLVLICTQKSSFLITSRIEGECAGIYLDLYSDQEVAAMVDDLRQWVADLREIPKAVNPDFAICNAVGKACLDYRVGGNDDHIGPCVNEEGFNQALRIGKFVHRSDHKIFFTHGDLNPRNVLVKNGRITGIVDWENAGWYPEYWEYTKCHFAIRHGLPRWIGIIEAVFDKENYAEELRIERGLWDFGVF</sequence>
<dbReference type="InterPro" id="IPR051678">
    <property type="entry name" value="AGP_Transferase"/>
</dbReference>